<organism evidence="1 2">
    <name type="scientific">Gordonia phage VanLee</name>
    <dbReference type="NCBI Taxonomy" id="2845816"/>
    <lineage>
        <taxon>Viruses</taxon>
        <taxon>Duplodnaviria</taxon>
        <taxon>Heunggongvirae</taxon>
        <taxon>Uroviricota</taxon>
        <taxon>Caudoviricetes</taxon>
        <taxon>Kruegerviridae</taxon>
        <taxon>Vanleevirus</taxon>
        <taxon>Vanleevirus vanlee</taxon>
    </lineage>
</organism>
<sequence>MNDYTVAVDIIDIYGREYRVSGPGMGLQNVELGLSPEGLLDGPVTTLWQETAFGWGAYYAGLRYNKRELVLLFNILGDDARHWYEVETGFRRGWSYTKDCTIRVTSESGVRELKVRLSEHTKTSMERDPRLRGFSGMVLTCVAGWPFWVGEDITREWELVSGTSGSGFFDPITNDTDMPMYAKYSLDVPGRWTLDDRSYGNDEFGRAEEDWDRTLPFPLLTVGQDATVDADPTEETLMCDDAAQRWGDLDGEDLLYPIPPGETVSIPISVTNASPGAAAQLRLSRNYQRMWGIVG</sequence>
<proteinExistence type="predicted"/>
<evidence type="ECO:0000313" key="2">
    <source>
        <dbReference type="Proteomes" id="UP000683422"/>
    </source>
</evidence>
<evidence type="ECO:0000313" key="1">
    <source>
        <dbReference type="EMBL" id="QWS68137.1"/>
    </source>
</evidence>
<dbReference type="EMBL" id="MZ028627">
    <property type="protein sequence ID" value="QWS68137.1"/>
    <property type="molecule type" value="Genomic_DNA"/>
</dbReference>
<dbReference type="Proteomes" id="UP000683422">
    <property type="component" value="Segment"/>
</dbReference>
<dbReference type="RefSeq" id="YP_010755760.1">
    <property type="nucleotide sequence ID" value="NC_073474.1"/>
</dbReference>
<reference evidence="1" key="1">
    <citation type="submission" date="2021-04" db="EMBL/GenBank/DDBJ databases">
        <authorList>
            <person name="Barnhill K.B."/>
            <person name="Biggs A.M."/>
            <person name="Bland J."/>
            <person name="Choudhary H.M."/>
            <person name="Crogan R.E."/>
            <person name="Finocchiaro A.B."/>
            <person name="Franco V."/>
            <person name="Fuller T.A."/>
            <person name="Hanwacker C.G."/>
            <person name="Howard Z.E."/>
            <person name="Iqbal M."/>
            <person name="Mathew A.M."/>
            <person name="Miller S."/>
            <person name="Padhye S."/>
            <person name="Rainey E."/>
            <person name="Rodriguez A."/>
            <person name="Stewart E."/>
            <person name="Otero L.A."/>
            <person name="Chase M.A."/>
            <person name="Pollenz R.S."/>
            <person name="Garlena R.A."/>
            <person name="Russell D.A."/>
            <person name="Jacobs-Sera D."/>
            <person name="Hatfull G.F."/>
        </authorList>
    </citation>
    <scope>NUCLEOTIDE SEQUENCE</scope>
</reference>
<gene>
    <name evidence="1" type="primary">19</name>
    <name evidence="1" type="ORF">SEA_VANLEE_19</name>
</gene>
<accession>A0A8F2D9D4</accession>
<keyword evidence="2" id="KW-1185">Reference proteome</keyword>
<name>A0A8F2D9D4_9CAUD</name>
<dbReference type="KEGG" id="vg:80020432"/>
<protein>
    <submittedName>
        <fullName evidence="1">Minor tail protein</fullName>
    </submittedName>
</protein>
<dbReference type="GeneID" id="80020432"/>